<dbReference type="SUPFAM" id="SSF50978">
    <property type="entry name" value="WD40 repeat-like"/>
    <property type="match status" value="1"/>
</dbReference>
<dbReference type="STRING" id="870435.A0A0C3N3K7"/>
<dbReference type="PROSITE" id="PS00678">
    <property type="entry name" value="WD_REPEATS_1"/>
    <property type="match status" value="1"/>
</dbReference>
<feature type="signal peptide" evidence="4">
    <location>
        <begin position="1"/>
        <end position="19"/>
    </location>
</feature>
<dbReference type="SMART" id="SM00320">
    <property type="entry name" value="WD40"/>
    <property type="match status" value="3"/>
</dbReference>
<name>A0A0C3N3K7_PISTI</name>
<evidence type="ECO:0000313" key="5">
    <source>
        <dbReference type="EMBL" id="KIN95619.1"/>
    </source>
</evidence>
<gene>
    <name evidence="5" type="ORF">M404DRAFT_80882</name>
</gene>
<evidence type="ECO:0000256" key="3">
    <source>
        <dbReference type="PROSITE-ProRule" id="PRU00221"/>
    </source>
</evidence>
<dbReference type="PANTHER" id="PTHR22847">
    <property type="entry name" value="WD40 REPEAT PROTEIN"/>
    <property type="match status" value="1"/>
</dbReference>
<dbReference type="HOGENOM" id="CLU_000288_57_19_1"/>
<dbReference type="OrthoDB" id="674604at2759"/>
<keyword evidence="2" id="KW-0677">Repeat</keyword>
<dbReference type="Proteomes" id="UP000054217">
    <property type="component" value="Unassembled WGS sequence"/>
</dbReference>
<feature type="chain" id="PRO_5002167238" evidence="4">
    <location>
        <begin position="20"/>
        <end position="309"/>
    </location>
</feature>
<reference evidence="5 6" key="1">
    <citation type="submission" date="2014-04" db="EMBL/GenBank/DDBJ databases">
        <authorList>
            <consortium name="DOE Joint Genome Institute"/>
            <person name="Kuo A."/>
            <person name="Kohler A."/>
            <person name="Costa M.D."/>
            <person name="Nagy L.G."/>
            <person name="Floudas D."/>
            <person name="Copeland A."/>
            <person name="Barry K.W."/>
            <person name="Cichocki N."/>
            <person name="Veneault-Fourrey C."/>
            <person name="LaButti K."/>
            <person name="Lindquist E.A."/>
            <person name="Lipzen A."/>
            <person name="Lundell T."/>
            <person name="Morin E."/>
            <person name="Murat C."/>
            <person name="Sun H."/>
            <person name="Tunlid A."/>
            <person name="Henrissat B."/>
            <person name="Grigoriev I.V."/>
            <person name="Hibbett D.S."/>
            <person name="Martin F."/>
            <person name="Nordberg H.P."/>
            <person name="Cantor M.N."/>
            <person name="Hua S.X."/>
        </authorList>
    </citation>
    <scope>NUCLEOTIDE SEQUENCE [LARGE SCALE GENOMIC DNA]</scope>
    <source>
        <strain evidence="5 6">Marx 270</strain>
    </source>
</reference>
<accession>A0A0C3N3K7</accession>
<reference evidence="6" key="2">
    <citation type="submission" date="2015-01" db="EMBL/GenBank/DDBJ databases">
        <title>Evolutionary Origins and Diversification of the Mycorrhizal Mutualists.</title>
        <authorList>
            <consortium name="DOE Joint Genome Institute"/>
            <consortium name="Mycorrhizal Genomics Consortium"/>
            <person name="Kohler A."/>
            <person name="Kuo A."/>
            <person name="Nagy L.G."/>
            <person name="Floudas D."/>
            <person name="Copeland A."/>
            <person name="Barry K.W."/>
            <person name="Cichocki N."/>
            <person name="Veneault-Fourrey C."/>
            <person name="LaButti K."/>
            <person name="Lindquist E.A."/>
            <person name="Lipzen A."/>
            <person name="Lundell T."/>
            <person name="Morin E."/>
            <person name="Murat C."/>
            <person name="Riley R."/>
            <person name="Ohm R."/>
            <person name="Sun H."/>
            <person name="Tunlid A."/>
            <person name="Henrissat B."/>
            <person name="Grigoriev I.V."/>
            <person name="Hibbett D.S."/>
            <person name="Martin F."/>
        </authorList>
    </citation>
    <scope>NUCLEOTIDE SEQUENCE [LARGE SCALE GENOMIC DNA]</scope>
    <source>
        <strain evidence="6">Marx 270</strain>
    </source>
</reference>
<dbReference type="PROSITE" id="PS50294">
    <property type="entry name" value="WD_REPEATS_REGION"/>
    <property type="match status" value="3"/>
</dbReference>
<dbReference type="PANTHER" id="PTHR22847:SF637">
    <property type="entry name" value="WD REPEAT DOMAIN 5B"/>
    <property type="match status" value="1"/>
</dbReference>
<evidence type="ECO:0000313" key="6">
    <source>
        <dbReference type="Proteomes" id="UP000054217"/>
    </source>
</evidence>
<dbReference type="EMBL" id="KN832063">
    <property type="protein sequence ID" value="KIN95619.1"/>
    <property type="molecule type" value="Genomic_DNA"/>
</dbReference>
<evidence type="ECO:0000256" key="4">
    <source>
        <dbReference type="SAM" id="SignalP"/>
    </source>
</evidence>
<dbReference type="InterPro" id="IPR001680">
    <property type="entry name" value="WD40_rpt"/>
</dbReference>
<dbReference type="Pfam" id="PF00400">
    <property type="entry name" value="WD40"/>
    <property type="match status" value="3"/>
</dbReference>
<dbReference type="InterPro" id="IPR019775">
    <property type="entry name" value="WD40_repeat_CS"/>
</dbReference>
<feature type="non-terminal residue" evidence="5">
    <location>
        <position position="1"/>
    </location>
</feature>
<dbReference type="Gene3D" id="2.130.10.10">
    <property type="entry name" value="YVTN repeat-like/Quinoprotein amine dehydrogenase"/>
    <property type="match status" value="2"/>
</dbReference>
<evidence type="ECO:0000256" key="2">
    <source>
        <dbReference type="ARBA" id="ARBA00022737"/>
    </source>
</evidence>
<keyword evidence="4" id="KW-0732">Signal</keyword>
<protein>
    <submittedName>
        <fullName evidence="5">Uncharacterized protein</fullName>
    </submittedName>
</protein>
<dbReference type="InParanoid" id="A0A0C3N3K7"/>
<feature type="non-terminal residue" evidence="5">
    <location>
        <position position="309"/>
    </location>
</feature>
<dbReference type="PROSITE" id="PS50082">
    <property type="entry name" value="WD_REPEATS_2"/>
    <property type="match status" value="3"/>
</dbReference>
<organism evidence="5 6">
    <name type="scientific">Pisolithus tinctorius Marx 270</name>
    <dbReference type="NCBI Taxonomy" id="870435"/>
    <lineage>
        <taxon>Eukaryota</taxon>
        <taxon>Fungi</taxon>
        <taxon>Dikarya</taxon>
        <taxon>Basidiomycota</taxon>
        <taxon>Agaricomycotina</taxon>
        <taxon>Agaricomycetes</taxon>
        <taxon>Agaricomycetidae</taxon>
        <taxon>Boletales</taxon>
        <taxon>Sclerodermatineae</taxon>
        <taxon>Pisolithaceae</taxon>
        <taxon>Pisolithus</taxon>
    </lineage>
</organism>
<dbReference type="GO" id="GO:1990234">
    <property type="term" value="C:transferase complex"/>
    <property type="evidence" value="ECO:0007669"/>
    <property type="project" value="UniProtKB-ARBA"/>
</dbReference>
<feature type="repeat" description="WD" evidence="3">
    <location>
        <begin position="146"/>
        <end position="189"/>
    </location>
</feature>
<dbReference type="InterPro" id="IPR020472">
    <property type="entry name" value="WD40_PAC1"/>
</dbReference>
<feature type="repeat" description="WD" evidence="3">
    <location>
        <begin position="103"/>
        <end position="144"/>
    </location>
</feature>
<keyword evidence="1 3" id="KW-0853">WD repeat</keyword>
<evidence type="ECO:0000256" key="1">
    <source>
        <dbReference type="ARBA" id="ARBA00022574"/>
    </source>
</evidence>
<proteinExistence type="predicted"/>
<sequence length="309" mass="33395">ILFWLEAMSLLGGVGNAAAALISAQTWLLDGWMDTLGFVEDGFRFIQSSNAAISHSAPHVYMSGLTFLPVKTKLLVMLMPNFSSLPGVVGGLEHWPASQLLGLEGHTGAVTSVAFSLDGKRIVSGSADRTVRLWGAETGVQIGSHLEGHTDAVFSVAFSPDGKRIVIASGSEDKTVGVWDAETGVQIGSHLEGHTDGILSVAFSPDGKRIVSASLGKTMRVWDANGYEHMISTHEHLKSYPSNLSNPLVQVKLYDDGWIRGPKGELLLWIPIAMRSPLYSMWTTVVMPRGCCIELDLSQMVHGTKWHQC</sequence>
<feature type="repeat" description="WD" evidence="3">
    <location>
        <begin position="191"/>
        <end position="232"/>
    </location>
</feature>
<dbReference type="AlphaFoldDB" id="A0A0C3N3K7"/>
<dbReference type="InterPro" id="IPR036322">
    <property type="entry name" value="WD40_repeat_dom_sf"/>
</dbReference>
<dbReference type="PRINTS" id="PR00320">
    <property type="entry name" value="GPROTEINBRPT"/>
</dbReference>
<dbReference type="InterPro" id="IPR015943">
    <property type="entry name" value="WD40/YVTN_repeat-like_dom_sf"/>
</dbReference>
<keyword evidence="6" id="KW-1185">Reference proteome</keyword>